<reference evidence="1" key="1">
    <citation type="journal article" date="2019" name="bioRxiv">
        <title>The Genome of the Zebra Mussel, Dreissena polymorpha: A Resource for Invasive Species Research.</title>
        <authorList>
            <person name="McCartney M.A."/>
            <person name="Auch B."/>
            <person name="Kono T."/>
            <person name="Mallez S."/>
            <person name="Zhang Y."/>
            <person name="Obille A."/>
            <person name="Becker A."/>
            <person name="Abrahante J.E."/>
            <person name="Garbe J."/>
            <person name="Badalamenti J.P."/>
            <person name="Herman A."/>
            <person name="Mangelson H."/>
            <person name="Liachko I."/>
            <person name="Sullivan S."/>
            <person name="Sone E.D."/>
            <person name="Koren S."/>
            <person name="Silverstein K.A.T."/>
            <person name="Beckman K.B."/>
            <person name="Gohl D.M."/>
        </authorList>
    </citation>
    <scope>NUCLEOTIDE SEQUENCE</scope>
    <source>
        <strain evidence="1">Duluth1</strain>
        <tissue evidence="1">Whole animal</tissue>
    </source>
</reference>
<dbReference type="EMBL" id="JAIWYP010000015">
    <property type="protein sequence ID" value="KAH3705077.1"/>
    <property type="molecule type" value="Genomic_DNA"/>
</dbReference>
<evidence type="ECO:0000313" key="1">
    <source>
        <dbReference type="EMBL" id="KAH3705077.1"/>
    </source>
</evidence>
<organism evidence="1 2">
    <name type="scientific">Dreissena polymorpha</name>
    <name type="common">Zebra mussel</name>
    <name type="synonym">Mytilus polymorpha</name>
    <dbReference type="NCBI Taxonomy" id="45954"/>
    <lineage>
        <taxon>Eukaryota</taxon>
        <taxon>Metazoa</taxon>
        <taxon>Spiralia</taxon>
        <taxon>Lophotrochozoa</taxon>
        <taxon>Mollusca</taxon>
        <taxon>Bivalvia</taxon>
        <taxon>Autobranchia</taxon>
        <taxon>Heteroconchia</taxon>
        <taxon>Euheterodonta</taxon>
        <taxon>Imparidentia</taxon>
        <taxon>Neoheterodontei</taxon>
        <taxon>Myida</taxon>
        <taxon>Dreissenoidea</taxon>
        <taxon>Dreissenidae</taxon>
        <taxon>Dreissena</taxon>
    </lineage>
</organism>
<comment type="caution">
    <text evidence="1">The sequence shown here is derived from an EMBL/GenBank/DDBJ whole genome shotgun (WGS) entry which is preliminary data.</text>
</comment>
<dbReference type="Proteomes" id="UP000828390">
    <property type="component" value="Unassembled WGS sequence"/>
</dbReference>
<evidence type="ECO:0000313" key="2">
    <source>
        <dbReference type="Proteomes" id="UP000828390"/>
    </source>
</evidence>
<sequence length="63" mass="7265">MTRASLMALVSPNLNCHKCLINYKNSQIDDKILADYNHLADEKSFIKYKVLVDDKSKSFTDEK</sequence>
<name>A0A9D4BTK6_DREPO</name>
<gene>
    <name evidence="1" type="ORF">DPMN_080141</name>
</gene>
<dbReference type="AlphaFoldDB" id="A0A9D4BTK6"/>
<proteinExistence type="predicted"/>
<keyword evidence="2" id="KW-1185">Reference proteome</keyword>
<protein>
    <submittedName>
        <fullName evidence="1">Uncharacterized protein</fullName>
    </submittedName>
</protein>
<accession>A0A9D4BTK6</accession>
<reference evidence="1" key="2">
    <citation type="submission" date="2020-11" db="EMBL/GenBank/DDBJ databases">
        <authorList>
            <person name="McCartney M.A."/>
            <person name="Auch B."/>
            <person name="Kono T."/>
            <person name="Mallez S."/>
            <person name="Becker A."/>
            <person name="Gohl D.M."/>
            <person name="Silverstein K.A.T."/>
            <person name="Koren S."/>
            <person name="Bechman K.B."/>
            <person name="Herman A."/>
            <person name="Abrahante J.E."/>
            <person name="Garbe J."/>
        </authorList>
    </citation>
    <scope>NUCLEOTIDE SEQUENCE</scope>
    <source>
        <strain evidence="1">Duluth1</strain>
        <tissue evidence="1">Whole animal</tissue>
    </source>
</reference>